<name>A0A1E5NXL2_9ACTN</name>
<dbReference type="EMBL" id="MEHK01000005">
    <property type="protein sequence ID" value="OEJ20999.1"/>
    <property type="molecule type" value="Genomic_DNA"/>
</dbReference>
<comment type="caution">
    <text evidence="1">The sequence shown here is derived from an EMBL/GenBank/DDBJ whole genome shotgun (WGS) entry which is preliminary data.</text>
</comment>
<reference evidence="1 2" key="1">
    <citation type="submission" date="2016-08" db="EMBL/GenBank/DDBJ databases">
        <title>The complete genome of Streptomyces subrutilus 10-1-1.</title>
        <authorList>
            <person name="Chen X."/>
        </authorList>
    </citation>
    <scope>NUCLEOTIDE SEQUENCE [LARGE SCALE GENOMIC DNA]</scope>
    <source>
        <strain evidence="1 2">10-1-1</strain>
        <plasmid evidence="2">pacmp1</plasmid>
    </source>
</reference>
<dbReference type="RefSeq" id="WP_069917887.1">
    <property type="nucleotide sequence ID" value="NZ_CM007203.1"/>
</dbReference>
<gene>
    <name evidence="1" type="ORF">BGK67_34450</name>
</gene>
<organism evidence="1 2">
    <name type="scientific">Streptomyces subrutilus</name>
    <dbReference type="NCBI Taxonomy" id="36818"/>
    <lineage>
        <taxon>Bacteria</taxon>
        <taxon>Bacillati</taxon>
        <taxon>Actinomycetota</taxon>
        <taxon>Actinomycetes</taxon>
        <taxon>Kitasatosporales</taxon>
        <taxon>Streptomycetaceae</taxon>
        <taxon>Streptomyces</taxon>
    </lineage>
</organism>
<dbReference type="Proteomes" id="UP000095705">
    <property type="component" value="Plasmid pACMP1"/>
</dbReference>
<evidence type="ECO:0000313" key="1">
    <source>
        <dbReference type="EMBL" id="OEJ20999.1"/>
    </source>
</evidence>
<geneLocation type="plasmid" evidence="2">
    <name>pacmp1</name>
</geneLocation>
<proteinExistence type="predicted"/>
<dbReference type="AlphaFoldDB" id="A0A1E5NXL2"/>
<accession>A0A1E5NXL2</accession>
<keyword evidence="2" id="KW-1185">Reference proteome</keyword>
<sequence length="123" mass="12823">MPASTLLQEHELVRNVAFGARVRTAITRVAREVLAEDPATPGNPLRVALARGTLSPGDYTTPGRAGVIAADPAISAAAAASPTPDDPQEAQKAITDEQILTAVRAAWNTMAGLSTYDLAHQPQ</sequence>
<protein>
    <submittedName>
        <fullName evidence="1">Uncharacterized protein</fullName>
    </submittedName>
</protein>
<keyword evidence="1" id="KW-0614">Plasmid</keyword>
<dbReference type="OrthoDB" id="4252808at2"/>
<evidence type="ECO:0000313" key="2">
    <source>
        <dbReference type="Proteomes" id="UP000095705"/>
    </source>
</evidence>